<dbReference type="Proteomes" id="UP000298030">
    <property type="component" value="Unassembled WGS sequence"/>
</dbReference>
<keyword evidence="2" id="KW-0812">Transmembrane</keyword>
<feature type="region of interest" description="Disordered" evidence="1">
    <location>
        <begin position="161"/>
        <end position="184"/>
    </location>
</feature>
<evidence type="ECO:0000313" key="4">
    <source>
        <dbReference type="Proteomes" id="UP000298030"/>
    </source>
</evidence>
<feature type="non-terminal residue" evidence="3">
    <location>
        <position position="1"/>
    </location>
</feature>
<evidence type="ECO:0000256" key="1">
    <source>
        <dbReference type="SAM" id="MobiDB-lite"/>
    </source>
</evidence>
<accession>A0A4Y7SF21</accession>
<evidence type="ECO:0000313" key="3">
    <source>
        <dbReference type="EMBL" id="TEB20394.1"/>
    </source>
</evidence>
<dbReference type="EMBL" id="QPFP01000143">
    <property type="protein sequence ID" value="TEB20394.1"/>
    <property type="molecule type" value="Genomic_DNA"/>
</dbReference>
<organism evidence="3 4">
    <name type="scientific">Coprinellus micaceus</name>
    <name type="common">Glistening ink-cap mushroom</name>
    <name type="synonym">Coprinus micaceus</name>
    <dbReference type="NCBI Taxonomy" id="71717"/>
    <lineage>
        <taxon>Eukaryota</taxon>
        <taxon>Fungi</taxon>
        <taxon>Dikarya</taxon>
        <taxon>Basidiomycota</taxon>
        <taxon>Agaricomycotina</taxon>
        <taxon>Agaricomycetes</taxon>
        <taxon>Agaricomycetidae</taxon>
        <taxon>Agaricales</taxon>
        <taxon>Agaricineae</taxon>
        <taxon>Psathyrellaceae</taxon>
        <taxon>Coprinellus</taxon>
    </lineage>
</organism>
<proteinExistence type="predicted"/>
<keyword evidence="2" id="KW-0472">Membrane</keyword>
<dbReference type="AlphaFoldDB" id="A0A4Y7SF21"/>
<keyword evidence="2" id="KW-1133">Transmembrane helix</keyword>
<sequence length="184" mass="20092">AVSCLTFAWDVWALDRSRNHVSLGFDWEAHGQRILSALAGFLPLFIIWVVALSLVELSDEEVARRQRVERELRLVKGMGMREESEMPVTMQTTMFCTYAIFSLEESSSGHPGPSAFEAPRLGSTQFTWKSPKQEAELVGYKAVGGDGSSGSLTGDVVQVSMRPGKLRGSSSHDVAPSTAKEKGV</sequence>
<feature type="transmembrane region" description="Helical" evidence="2">
    <location>
        <begin position="34"/>
        <end position="57"/>
    </location>
</feature>
<keyword evidence="4" id="KW-1185">Reference proteome</keyword>
<name>A0A4Y7SF21_COPMI</name>
<evidence type="ECO:0000256" key="2">
    <source>
        <dbReference type="SAM" id="Phobius"/>
    </source>
</evidence>
<reference evidence="3 4" key="1">
    <citation type="journal article" date="2019" name="Nat. Ecol. Evol.">
        <title>Megaphylogeny resolves global patterns of mushroom evolution.</title>
        <authorList>
            <person name="Varga T."/>
            <person name="Krizsan K."/>
            <person name="Foldi C."/>
            <person name="Dima B."/>
            <person name="Sanchez-Garcia M."/>
            <person name="Sanchez-Ramirez S."/>
            <person name="Szollosi G.J."/>
            <person name="Szarkandi J.G."/>
            <person name="Papp V."/>
            <person name="Albert L."/>
            <person name="Andreopoulos W."/>
            <person name="Angelini C."/>
            <person name="Antonin V."/>
            <person name="Barry K.W."/>
            <person name="Bougher N.L."/>
            <person name="Buchanan P."/>
            <person name="Buyck B."/>
            <person name="Bense V."/>
            <person name="Catcheside P."/>
            <person name="Chovatia M."/>
            <person name="Cooper J."/>
            <person name="Damon W."/>
            <person name="Desjardin D."/>
            <person name="Finy P."/>
            <person name="Geml J."/>
            <person name="Haridas S."/>
            <person name="Hughes K."/>
            <person name="Justo A."/>
            <person name="Karasinski D."/>
            <person name="Kautmanova I."/>
            <person name="Kiss B."/>
            <person name="Kocsube S."/>
            <person name="Kotiranta H."/>
            <person name="LaButti K.M."/>
            <person name="Lechner B.E."/>
            <person name="Liimatainen K."/>
            <person name="Lipzen A."/>
            <person name="Lukacs Z."/>
            <person name="Mihaltcheva S."/>
            <person name="Morgado L.N."/>
            <person name="Niskanen T."/>
            <person name="Noordeloos M.E."/>
            <person name="Ohm R.A."/>
            <person name="Ortiz-Santana B."/>
            <person name="Ovrebo C."/>
            <person name="Racz N."/>
            <person name="Riley R."/>
            <person name="Savchenko A."/>
            <person name="Shiryaev A."/>
            <person name="Soop K."/>
            <person name="Spirin V."/>
            <person name="Szebenyi C."/>
            <person name="Tomsovsky M."/>
            <person name="Tulloss R.E."/>
            <person name="Uehling J."/>
            <person name="Grigoriev I.V."/>
            <person name="Vagvolgyi C."/>
            <person name="Papp T."/>
            <person name="Martin F.M."/>
            <person name="Miettinen O."/>
            <person name="Hibbett D.S."/>
            <person name="Nagy L.G."/>
        </authorList>
    </citation>
    <scope>NUCLEOTIDE SEQUENCE [LARGE SCALE GENOMIC DNA]</scope>
    <source>
        <strain evidence="3 4">FP101781</strain>
    </source>
</reference>
<comment type="caution">
    <text evidence="3">The sequence shown here is derived from an EMBL/GenBank/DDBJ whole genome shotgun (WGS) entry which is preliminary data.</text>
</comment>
<gene>
    <name evidence="3" type="ORF">FA13DRAFT_1717865</name>
</gene>
<protein>
    <submittedName>
        <fullName evidence="3">Uncharacterized protein</fullName>
    </submittedName>
</protein>